<dbReference type="InterPro" id="IPR008256">
    <property type="entry name" value="Peptidase_S1B"/>
</dbReference>
<dbReference type="InterPro" id="IPR043504">
    <property type="entry name" value="Peptidase_S1_PA_chymotrypsin"/>
</dbReference>
<evidence type="ECO:0000256" key="6">
    <source>
        <dbReference type="ARBA" id="ARBA00022825"/>
    </source>
</evidence>
<organism evidence="8 9">
    <name type="scientific">Floridaenema aerugineum BLCC-F46</name>
    <dbReference type="NCBI Taxonomy" id="3153654"/>
    <lineage>
        <taxon>Bacteria</taxon>
        <taxon>Bacillati</taxon>
        <taxon>Cyanobacteriota</taxon>
        <taxon>Cyanophyceae</taxon>
        <taxon>Oscillatoriophycideae</taxon>
        <taxon>Aerosakkonematales</taxon>
        <taxon>Aerosakkonemataceae</taxon>
        <taxon>Floridanema</taxon>
        <taxon>Floridanema aerugineum</taxon>
    </lineage>
</organism>
<dbReference type="InterPro" id="IPR009003">
    <property type="entry name" value="Peptidase_S1_PA"/>
</dbReference>
<keyword evidence="4" id="KW-0732">Signal</keyword>
<dbReference type="RefSeq" id="WP_413269842.1">
    <property type="nucleotide sequence ID" value="NZ_JBHFNQ010000060.1"/>
</dbReference>
<dbReference type="EMBL" id="JBHFNQ010000060">
    <property type="protein sequence ID" value="MFB2876718.1"/>
    <property type="molecule type" value="Genomic_DNA"/>
</dbReference>
<dbReference type="Gene3D" id="2.40.10.10">
    <property type="entry name" value="Trypsin-like serine proteases"/>
    <property type="match status" value="2"/>
</dbReference>
<comment type="subcellular location">
    <subcellularLocation>
        <location evidence="1">Secreted</location>
    </subcellularLocation>
</comment>
<keyword evidence="9" id="KW-1185">Reference proteome</keyword>
<evidence type="ECO:0000313" key="8">
    <source>
        <dbReference type="EMBL" id="MFB2876718.1"/>
    </source>
</evidence>
<dbReference type="EC" id="3.4.21.-" evidence="7"/>
<comment type="similarity">
    <text evidence="2 7">Belongs to the peptidase S1B family.</text>
</comment>
<proteinExistence type="inferred from homology"/>
<comment type="caution">
    <text evidence="8">The sequence shown here is derived from an EMBL/GenBank/DDBJ whole genome shotgun (WGS) entry which is preliminary data.</text>
</comment>
<evidence type="ECO:0000256" key="7">
    <source>
        <dbReference type="RuleBase" id="RU004296"/>
    </source>
</evidence>
<dbReference type="PANTHER" id="PTHR43019">
    <property type="entry name" value="SERINE ENDOPROTEASE DEGS"/>
    <property type="match status" value="1"/>
</dbReference>
<dbReference type="PANTHER" id="PTHR43019:SF23">
    <property type="entry name" value="PROTEASE DO-LIKE 5, CHLOROPLASTIC"/>
    <property type="match status" value="1"/>
</dbReference>
<dbReference type="GO" id="GO:0006508">
    <property type="term" value="P:proteolysis"/>
    <property type="evidence" value="ECO:0007669"/>
    <property type="project" value="UniProtKB-KW"/>
</dbReference>
<evidence type="ECO:0000256" key="2">
    <source>
        <dbReference type="ARBA" id="ARBA00008764"/>
    </source>
</evidence>
<evidence type="ECO:0000256" key="1">
    <source>
        <dbReference type="ARBA" id="ARBA00004613"/>
    </source>
</evidence>
<evidence type="ECO:0000256" key="3">
    <source>
        <dbReference type="ARBA" id="ARBA00022670"/>
    </source>
</evidence>
<keyword evidence="3 7" id="KW-0645">Protease</keyword>
<gene>
    <name evidence="8" type="ORF">ACE1CC_07475</name>
</gene>
<name>A0ABV4X3C1_9CYAN</name>
<sequence length="300" mass="31645">MSLGFSRFNYVPGILAGTAVVAAIVISQPAMAKTAKDVAKIAVPTTVRIDNPLSNDLGGSGVIIAKNGNTYTVLTANHVVQNPNLEYQIYTSKGKTYTAKSVVNLAKNPNDPDLAIVTFESPEQQAIAAISNSDDAGIGSGIYIAGYPQSIEAGGQREFEFTAGQVSSRPSSRPQGYTIRYDALTRRGMSGGPVFDVNGRVIGIHGQGDRTGAVQTESGGQEEIKTGFNAAVPINTFVALMPEAGMNSSSITRDNKPADNVAATQPSREEVKGWYNNFALNVGIGIIQRVIPVRIPGLPF</sequence>
<keyword evidence="6 7" id="KW-0720">Serine protease</keyword>
<keyword evidence="5 7" id="KW-0378">Hydrolase</keyword>
<evidence type="ECO:0000256" key="4">
    <source>
        <dbReference type="ARBA" id="ARBA00022729"/>
    </source>
</evidence>
<accession>A0ABV4X3C1</accession>
<dbReference type="SUPFAM" id="SSF50494">
    <property type="entry name" value="Trypsin-like serine proteases"/>
    <property type="match status" value="1"/>
</dbReference>
<dbReference type="PRINTS" id="PR00839">
    <property type="entry name" value="V8PROTEASE"/>
</dbReference>
<protein>
    <recommendedName>
        <fullName evidence="7">Serine protease</fullName>
        <ecNumber evidence="7">3.4.21.-</ecNumber>
    </recommendedName>
</protein>
<dbReference type="Pfam" id="PF13365">
    <property type="entry name" value="Trypsin_2"/>
    <property type="match status" value="1"/>
</dbReference>
<reference evidence="8 9" key="1">
    <citation type="submission" date="2024-09" db="EMBL/GenBank/DDBJ databases">
        <title>Floridaenema gen nov. (Aerosakkonemataceae, Aerosakkonematales ord. nov., Cyanobacteria) from benthic tropical and subtropical fresh waters, with the description of four new species.</title>
        <authorList>
            <person name="Moretto J.A."/>
            <person name="Berthold D.E."/>
            <person name="Lefler F.W."/>
            <person name="Huang I.-S."/>
            <person name="Laughinghouse H. IV."/>
        </authorList>
    </citation>
    <scope>NUCLEOTIDE SEQUENCE [LARGE SCALE GENOMIC DNA]</scope>
    <source>
        <strain evidence="8 9">BLCC-F46</strain>
    </source>
</reference>
<dbReference type="Proteomes" id="UP001576774">
    <property type="component" value="Unassembled WGS sequence"/>
</dbReference>
<evidence type="ECO:0000313" key="9">
    <source>
        <dbReference type="Proteomes" id="UP001576774"/>
    </source>
</evidence>
<evidence type="ECO:0000256" key="5">
    <source>
        <dbReference type="ARBA" id="ARBA00022801"/>
    </source>
</evidence>
<dbReference type="GO" id="GO:0008233">
    <property type="term" value="F:peptidase activity"/>
    <property type="evidence" value="ECO:0007669"/>
    <property type="project" value="UniProtKB-KW"/>
</dbReference>